<sequence length="478" mass="52780">MSLLDPYPNIDTIDASHHTANNYQPNMNPRIPLLLLNSTLDLSTVVAWPRQLLLPLDLFHQQFQAKSSIWSPHCGLVSFSPDISFSNSIVSICGRIISTTISHSSAAFEPFSITVVYFPTSRPERFSLLSTVLTDFPSVFSPSPSPCVILGDFNCTYANASSSRNRQAPQPWLTYIDDHFFNGVTPPGSASVTTFQRGTSQSCIDYIMLSNDLVSSVIFDNCNTTYIQPAWSDHFLISSQLRLHPASDASSAFSVGKGLWRTHPHLARTPLFKQQLYKALSKRLATLDASLSAAQKWEQLKLATTHVAKSFSRRQAYTLSRAEDLLHKKRSGLSQKLAADPSLRPVLNPQLTIVEDQLASLQSYHVDTLALRSGIRWRERGETSDGYLKRSVAVRATKKLTPPLVYPTSLSRCTTKEDMLDAAATYYTDLYSSDAVDPQAISELLDALPASLRLSDAAAASVVAPITFEDLVEAFSRA</sequence>
<reference evidence="2" key="1">
    <citation type="submission" date="2014-09" db="EMBL/GenBank/DDBJ databases">
        <title>Draft genome sequence of an oleaginous Mucoromycotina fungus Mucor ambiguus NBRC6742.</title>
        <authorList>
            <person name="Takeda I."/>
            <person name="Yamane N."/>
            <person name="Morita T."/>
            <person name="Tamano K."/>
            <person name="Machida M."/>
            <person name="Baker S."/>
            <person name="Koike H."/>
        </authorList>
    </citation>
    <scope>NUCLEOTIDE SEQUENCE</scope>
    <source>
        <strain evidence="2">NBRC 6742</strain>
    </source>
</reference>
<gene>
    <name evidence="2" type="ORF">MAM1_0756c11201</name>
</gene>
<dbReference type="InterPro" id="IPR036691">
    <property type="entry name" value="Endo/exonu/phosph_ase_sf"/>
</dbReference>
<dbReference type="GO" id="GO:0003824">
    <property type="term" value="F:catalytic activity"/>
    <property type="evidence" value="ECO:0007669"/>
    <property type="project" value="InterPro"/>
</dbReference>
<dbReference type="Proteomes" id="UP000053815">
    <property type="component" value="Unassembled WGS sequence"/>
</dbReference>
<evidence type="ECO:0000313" key="3">
    <source>
        <dbReference type="Proteomes" id="UP000053815"/>
    </source>
</evidence>
<feature type="domain" description="Endonuclease/exonuclease/phosphatase" evidence="1">
    <location>
        <begin position="113"/>
        <end position="237"/>
    </location>
</feature>
<dbReference type="OrthoDB" id="2208330at2759"/>
<name>A0A0C9LZ44_9FUNG</name>
<evidence type="ECO:0000259" key="1">
    <source>
        <dbReference type="Pfam" id="PF14529"/>
    </source>
</evidence>
<dbReference type="AlphaFoldDB" id="A0A0C9LZ44"/>
<evidence type="ECO:0000313" key="2">
    <source>
        <dbReference type="EMBL" id="GAN11625.1"/>
    </source>
</evidence>
<dbReference type="EMBL" id="DF837045">
    <property type="protein sequence ID" value="GAN11625.1"/>
    <property type="molecule type" value="Genomic_DNA"/>
</dbReference>
<dbReference type="InterPro" id="IPR005135">
    <property type="entry name" value="Endo/exonuclease/phosphatase"/>
</dbReference>
<dbReference type="STRING" id="91626.A0A0C9LZ44"/>
<dbReference type="Gene3D" id="3.60.10.10">
    <property type="entry name" value="Endonuclease/exonuclease/phosphatase"/>
    <property type="match status" value="1"/>
</dbReference>
<keyword evidence="3" id="KW-1185">Reference proteome</keyword>
<accession>A0A0C9LZ44</accession>
<organism evidence="2">
    <name type="scientific">Mucor ambiguus</name>
    <dbReference type="NCBI Taxonomy" id="91626"/>
    <lineage>
        <taxon>Eukaryota</taxon>
        <taxon>Fungi</taxon>
        <taxon>Fungi incertae sedis</taxon>
        <taxon>Mucoromycota</taxon>
        <taxon>Mucoromycotina</taxon>
        <taxon>Mucoromycetes</taxon>
        <taxon>Mucorales</taxon>
        <taxon>Mucorineae</taxon>
        <taxon>Mucoraceae</taxon>
        <taxon>Mucor</taxon>
    </lineage>
</organism>
<feature type="non-terminal residue" evidence="2">
    <location>
        <position position="478"/>
    </location>
</feature>
<dbReference type="SUPFAM" id="SSF56219">
    <property type="entry name" value="DNase I-like"/>
    <property type="match status" value="1"/>
</dbReference>
<protein>
    <recommendedName>
        <fullName evidence="1">Endonuclease/exonuclease/phosphatase domain-containing protein</fullName>
    </recommendedName>
</protein>
<dbReference type="Pfam" id="PF14529">
    <property type="entry name" value="Exo_endo_phos_2"/>
    <property type="match status" value="1"/>
</dbReference>
<proteinExistence type="predicted"/>